<accession>A0A4U8UVC7</accession>
<evidence type="ECO:0000313" key="7">
    <source>
        <dbReference type="EMBL" id="TMS35768.1"/>
    </source>
</evidence>
<name>A0A4U8UVC7_STECR</name>
<feature type="domain" description="G-protein coupled receptors family 1 profile" evidence="6">
    <location>
        <begin position="46"/>
        <end position="302"/>
    </location>
</feature>
<dbReference type="PROSITE" id="PS50262">
    <property type="entry name" value="G_PROTEIN_RECEP_F1_2"/>
    <property type="match status" value="1"/>
</dbReference>
<sequence length="347" mass="38384">MSLLAEPTGPPFCNICLASTEPSYQLYNMAVSGIVLAIVGFIGLAGNFLVIVVYTSAEQKIHSTSIYLAALAASDFSMICTAMFLFVLEAWRHHGPPILAHLYGSGAPLIFPLGAMFQTTSVYFCVAAAVDCFISVVLPASVKEICCTPKRAKVTVITLTVCCFLYNIPHFFEIQAIPCIDSRFLTESLQICPTEIRMDPVYYTIYYTYMYTTFMAVGPLLLLVILNILVVSTVLTKGAGDDSDTVSLILVVCLFIFCNFTALLVNFLELTLYDQLKGVIIYLVDMSNLLVVINCTANFFVYLIFGASFRRTLKQFLLRDRVVSELVYTQTTESALLAHNMKTAEQC</sequence>
<proteinExistence type="predicted"/>
<dbReference type="STRING" id="34508.A0A4U8UVC7"/>
<dbReference type="PANTHER" id="PTHR47632">
    <property type="entry name" value="FMRFAMIDE PEPTIDE RECEPTOR FAMILY-RELATED"/>
    <property type="match status" value="1"/>
</dbReference>
<reference evidence="7 8" key="1">
    <citation type="journal article" date="2015" name="Genome Biol.">
        <title>Comparative genomics of Steinernema reveals deeply conserved gene regulatory networks.</title>
        <authorList>
            <person name="Dillman A.R."/>
            <person name="Macchietto M."/>
            <person name="Porter C.F."/>
            <person name="Rogers A."/>
            <person name="Williams B."/>
            <person name="Antoshechkin I."/>
            <person name="Lee M.M."/>
            <person name="Goodwin Z."/>
            <person name="Lu X."/>
            <person name="Lewis E.E."/>
            <person name="Goodrich-Blair H."/>
            <person name="Stock S.P."/>
            <person name="Adams B.J."/>
            <person name="Sternberg P.W."/>
            <person name="Mortazavi A."/>
        </authorList>
    </citation>
    <scope>NUCLEOTIDE SEQUENCE [LARGE SCALE GENOMIC DNA]</scope>
    <source>
        <strain evidence="7 8">ALL</strain>
    </source>
</reference>
<organism evidence="7 8">
    <name type="scientific">Steinernema carpocapsae</name>
    <name type="common">Entomopathogenic nematode</name>
    <dbReference type="NCBI Taxonomy" id="34508"/>
    <lineage>
        <taxon>Eukaryota</taxon>
        <taxon>Metazoa</taxon>
        <taxon>Ecdysozoa</taxon>
        <taxon>Nematoda</taxon>
        <taxon>Chromadorea</taxon>
        <taxon>Rhabditida</taxon>
        <taxon>Tylenchina</taxon>
        <taxon>Panagrolaimomorpha</taxon>
        <taxon>Strongyloidoidea</taxon>
        <taxon>Steinernematidae</taxon>
        <taxon>Steinernema</taxon>
    </lineage>
</organism>
<gene>
    <name evidence="7" type="ORF">L596_003091</name>
</gene>
<dbReference type="PANTHER" id="PTHR47632:SF1">
    <property type="entry name" value="G-PROTEIN COUPLED RECEPTORS FAMILY 1 PROFILE DOMAIN-CONTAINING PROTEIN"/>
    <property type="match status" value="1"/>
</dbReference>
<dbReference type="Proteomes" id="UP000298663">
    <property type="component" value="Unassembled WGS sequence"/>
</dbReference>
<feature type="transmembrane region" description="Helical" evidence="5">
    <location>
        <begin position="121"/>
        <end position="142"/>
    </location>
</feature>
<evidence type="ECO:0000256" key="4">
    <source>
        <dbReference type="ARBA" id="ARBA00023136"/>
    </source>
</evidence>
<feature type="transmembrane region" description="Helical" evidence="5">
    <location>
        <begin position="247"/>
        <end position="268"/>
    </location>
</feature>
<evidence type="ECO:0000256" key="3">
    <source>
        <dbReference type="ARBA" id="ARBA00022989"/>
    </source>
</evidence>
<evidence type="ECO:0000256" key="5">
    <source>
        <dbReference type="SAM" id="Phobius"/>
    </source>
</evidence>
<feature type="transmembrane region" description="Helical" evidence="5">
    <location>
        <begin position="154"/>
        <end position="172"/>
    </location>
</feature>
<dbReference type="Gene3D" id="1.20.1070.10">
    <property type="entry name" value="Rhodopsin 7-helix transmembrane proteins"/>
    <property type="match status" value="1"/>
</dbReference>
<comment type="caution">
    <text evidence="7">The sequence shown here is derived from an EMBL/GenBank/DDBJ whole genome shotgun (WGS) entry which is preliminary data.</text>
</comment>
<dbReference type="CDD" id="cd14978">
    <property type="entry name" value="7tmA_FMRFamide_R-like"/>
    <property type="match status" value="1"/>
</dbReference>
<dbReference type="AlphaFoldDB" id="A0A4U8UVC7"/>
<dbReference type="PRINTS" id="PR00237">
    <property type="entry name" value="GPCRRHODOPSN"/>
</dbReference>
<dbReference type="InterPro" id="IPR000276">
    <property type="entry name" value="GPCR_Rhodpsn"/>
</dbReference>
<protein>
    <recommendedName>
        <fullName evidence="6">G-protein coupled receptors family 1 profile domain-containing protein</fullName>
    </recommendedName>
</protein>
<feature type="transmembrane region" description="Helical" evidence="5">
    <location>
        <begin position="209"/>
        <end position="235"/>
    </location>
</feature>
<feature type="transmembrane region" description="Helical" evidence="5">
    <location>
        <begin position="29"/>
        <end position="54"/>
    </location>
</feature>
<dbReference type="InterPro" id="IPR053326">
    <property type="entry name" value="GPCR1-like"/>
</dbReference>
<keyword evidence="4 5" id="KW-0472">Membrane</keyword>
<keyword evidence="3 5" id="KW-1133">Transmembrane helix</keyword>
<dbReference type="Pfam" id="PF00001">
    <property type="entry name" value="7tm_1"/>
    <property type="match status" value="1"/>
</dbReference>
<dbReference type="OrthoDB" id="10011262at2759"/>
<dbReference type="SUPFAM" id="SSF81321">
    <property type="entry name" value="Family A G protein-coupled receptor-like"/>
    <property type="match status" value="1"/>
</dbReference>
<evidence type="ECO:0000313" key="8">
    <source>
        <dbReference type="Proteomes" id="UP000298663"/>
    </source>
</evidence>
<evidence type="ECO:0000256" key="1">
    <source>
        <dbReference type="ARBA" id="ARBA00004370"/>
    </source>
</evidence>
<feature type="transmembrane region" description="Helical" evidence="5">
    <location>
        <begin position="66"/>
        <end position="88"/>
    </location>
</feature>
<dbReference type="GO" id="GO:0016020">
    <property type="term" value="C:membrane"/>
    <property type="evidence" value="ECO:0007669"/>
    <property type="project" value="UniProtKB-SubCell"/>
</dbReference>
<comment type="subcellular location">
    <subcellularLocation>
        <location evidence="1">Membrane</location>
    </subcellularLocation>
</comment>
<feature type="transmembrane region" description="Helical" evidence="5">
    <location>
        <begin position="280"/>
        <end position="305"/>
    </location>
</feature>
<keyword evidence="8" id="KW-1185">Reference proteome</keyword>
<keyword evidence="2 5" id="KW-0812">Transmembrane</keyword>
<dbReference type="GO" id="GO:0004930">
    <property type="term" value="F:G protein-coupled receptor activity"/>
    <property type="evidence" value="ECO:0007669"/>
    <property type="project" value="InterPro"/>
</dbReference>
<evidence type="ECO:0000259" key="6">
    <source>
        <dbReference type="PROSITE" id="PS50262"/>
    </source>
</evidence>
<evidence type="ECO:0000256" key="2">
    <source>
        <dbReference type="ARBA" id="ARBA00022692"/>
    </source>
</evidence>
<dbReference type="InterPro" id="IPR017452">
    <property type="entry name" value="GPCR_Rhodpsn_7TM"/>
</dbReference>
<reference evidence="7 8" key="2">
    <citation type="journal article" date="2019" name="G3 (Bethesda)">
        <title>Hybrid Assembly of the Genome of the Entomopathogenic Nematode Steinernema carpocapsae Identifies the X-Chromosome.</title>
        <authorList>
            <person name="Serra L."/>
            <person name="Macchietto M."/>
            <person name="Macias-Munoz A."/>
            <person name="McGill C.J."/>
            <person name="Rodriguez I.M."/>
            <person name="Rodriguez B."/>
            <person name="Murad R."/>
            <person name="Mortazavi A."/>
        </authorList>
    </citation>
    <scope>NUCLEOTIDE SEQUENCE [LARGE SCALE GENOMIC DNA]</scope>
    <source>
        <strain evidence="7 8">ALL</strain>
    </source>
</reference>
<dbReference type="EMBL" id="AZBU02000001">
    <property type="protein sequence ID" value="TMS35768.1"/>
    <property type="molecule type" value="Genomic_DNA"/>
</dbReference>
<dbReference type="SMART" id="SM01381">
    <property type="entry name" value="7TM_GPCR_Srsx"/>
    <property type="match status" value="1"/>
</dbReference>